<dbReference type="AlphaFoldDB" id="A0A0R1GW49"/>
<keyword evidence="3" id="KW-1185">Reference proteome</keyword>
<accession>A0A0R1GW49</accession>
<sequence>MKQKKRFFLFGGYSGIIYYSWLLVLLFLTIILSFESVNGFNWWPVATGALFIIWLIYSIFGTYYVVTSGDYAQVKLPFIKQFSATITNKKQNGRFYATGVFIRANHTPINFFQFTKTK</sequence>
<dbReference type="RefSeq" id="WP_056946131.1">
    <property type="nucleotide sequence ID" value="NZ_AZCV01000001.1"/>
</dbReference>
<proteinExistence type="predicted"/>
<protein>
    <submittedName>
        <fullName evidence="2">Uncharacterized protein</fullName>
    </submittedName>
</protein>
<dbReference type="EMBL" id="AZCV01000001">
    <property type="protein sequence ID" value="KRK38523.1"/>
    <property type="molecule type" value="Genomic_DNA"/>
</dbReference>
<name>A0A0R1GW49_9LACO</name>
<evidence type="ECO:0000313" key="3">
    <source>
        <dbReference type="Proteomes" id="UP000050909"/>
    </source>
</evidence>
<comment type="caution">
    <text evidence="2">The sequence shown here is derived from an EMBL/GenBank/DDBJ whole genome shotgun (WGS) entry which is preliminary data.</text>
</comment>
<dbReference type="Proteomes" id="UP000050909">
    <property type="component" value="Unassembled WGS sequence"/>
</dbReference>
<dbReference type="PATRIC" id="fig|1423722.3.peg.214"/>
<evidence type="ECO:0000313" key="2">
    <source>
        <dbReference type="EMBL" id="KRK38523.1"/>
    </source>
</evidence>
<keyword evidence="1" id="KW-0812">Transmembrane</keyword>
<reference evidence="2 3" key="1">
    <citation type="journal article" date="2015" name="Genome Announc.">
        <title>Expanding the biotechnology potential of lactobacilli through comparative genomics of 213 strains and associated genera.</title>
        <authorList>
            <person name="Sun Z."/>
            <person name="Harris H.M."/>
            <person name="McCann A."/>
            <person name="Guo C."/>
            <person name="Argimon S."/>
            <person name="Zhang W."/>
            <person name="Yang X."/>
            <person name="Jeffery I.B."/>
            <person name="Cooney J.C."/>
            <person name="Kagawa T.F."/>
            <person name="Liu W."/>
            <person name="Song Y."/>
            <person name="Salvetti E."/>
            <person name="Wrobel A."/>
            <person name="Rasinkangas P."/>
            <person name="Parkhill J."/>
            <person name="Rea M.C."/>
            <person name="O'Sullivan O."/>
            <person name="Ritari J."/>
            <person name="Douillard F.P."/>
            <person name="Paul Ross R."/>
            <person name="Yang R."/>
            <person name="Briner A.E."/>
            <person name="Felis G.E."/>
            <person name="de Vos W.M."/>
            <person name="Barrangou R."/>
            <person name="Klaenhammer T.R."/>
            <person name="Caufield P.W."/>
            <person name="Cui Y."/>
            <person name="Zhang H."/>
            <person name="O'Toole P.W."/>
        </authorList>
    </citation>
    <scope>NUCLEOTIDE SEQUENCE [LARGE SCALE GENOMIC DNA]</scope>
    <source>
        <strain evidence="2 3">DSM 20534</strain>
    </source>
</reference>
<evidence type="ECO:0000256" key="1">
    <source>
        <dbReference type="SAM" id="Phobius"/>
    </source>
</evidence>
<keyword evidence="1" id="KW-0472">Membrane</keyword>
<feature type="transmembrane region" description="Helical" evidence="1">
    <location>
        <begin position="7"/>
        <end position="34"/>
    </location>
</feature>
<feature type="transmembrane region" description="Helical" evidence="1">
    <location>
        <begin position="40"/>
        <end position="66"/>
    </location>
</feature>
<keyword evidence="1" id="KW-1133">Transmembrane helix</keyword>
<organism evidence="2 3">
    <name type="scientific">Amylolactobacillus amylotrophicus DSM 20534</name>
    <dbReference type="NCBI Taxonomy" id="1423722"/>
    <lineage>
        <taxon>Bacteria</taxon>
        <taxon>Bacillati</taxon>
        <taxon>Bacillota</taxon>
        <taxon>Bacilli</taxon>
        <taxon>Lactobacillales</taxon>
        <taxon>Lactobacillaceae</taxon>
        <taxon>Amylolactobacillus</taxon>
    </lineage>
</organism>
<gene>
    <name evidence="2" type="ORF">FC62_GL000210</name>
</gene>